<dbReference type="CDD" id="cd00105">
    <property type="entry name" value="KH-I"/>
    <property type="match status" value="1"/>
</dbReference>
<dbReference type="RefSeq" id="XP_044556068.1">
    <property type="nucleotide sequence ID" value="XM_044693521.1"/>
</dbReference>
<evidence type="ECO:0000256" key="2">
    <source>
        <dbReference type="SAM" id="Coils"/>
    </source>
</evidence>
<evidence type="ECO:0000256" key="3">
    <source>
        <dbReference type="SAM" id="MobiDB-lite"/>
    </source>
</evidence>
<dbReference type="InterPro" id="IPR004088">
    <property type="entry name" value="KH_dom_type_1"/>
</dbReference>
<keyword evidence="2" id="KW-0175">Coiled coil</keyword>
<dbReference type="Proteomes" id="UP000816034">
    <property type="component" value="Unassembled WGS sequence"/>
</dbReference>
<dbReference type="EMBL" id="PYSW02000001">
    <property type="protein sequence ID" value="KAG2394174.1"/>
    <property type="molecule type" value="Genomic_DNA"/>
</dbReference>
<dbReference type="InterPro" id="IPR036612">
    <property type="entry name" value="KH_dom_type_1_sf"/>
</dbReference>
<feature type="region of interest" description="Disordered" evidence="3">
    <location>
        <begin position="1"/>
        <end position="35"/>
    </location>
</feature>
<feature type="compositionally biased region" description="Basic and acidic residues" evidence="3">
    <location>
        <begin position="781"/>
        <end position="794"/>
    </location>
</feature>
<evidence type="ECO:0000313" key="5">
    <source>
        <dbReference type="EMBL" id="KAG2394174.1"/>
    </source>
</evidence>
<dbReference type="GeneID" id="68096393"/>
<dbReference type="Pfam" id="PF00013">
    <property type="entry name" value="KH_1"/>
    <property type="match status" value="1"/>
</dbReference>
<name>A0AA88H6B7_NAELO</name>
<protein>
    <recommendedName>
        <fullName evidence="4">K Homology domain-containing protein</fullName>
    </recommendedName>
</protein>
<proteinExistence type="predicted"/>
<evidence type="ECO:0000256" key="1">
    <source>
        <dbReference type="PROSITE-ProRule" id="PRU00117"/>
    </source>
</evidence>
<feature type="domain" description="K Homology" evidence="4">
    <location>
        <begin position="485"/>
        <end position="557"/>
    </location>
</feature>
<feature type="coiled-coil region" evidence="2">
    <location>
        <begin position="215"/>
        <end position="317"/>
    </location>
</feature>
<feature type="coiled-coil region" evidence="2">
    <location>
        <begin position="74"/>
        <end position="167"/>
    </location>
</feature>
<dbReference type="GO" id="GO:0003723">
    <property type="term" value="F:RNA binding"/>
    <property type="evidence" value="ECO:0007669"/>
    <property type="project" value="UniProtKB-UniRule"/>
</dbReference>
<comment type="caution">
    <text evidence="5">The sequence shown here is derived from an EMBL/GenBank/DDBJ whole genome shotgun (WGS) entry which is preliminary data.</text>
</comment>
<keyword evidence="6" id="KW-1185">Reference proteome</keyword>
<gene>
    <name evidence="5" type="ORF">C9374_003938</name>
</gene>
<evidence type="ECO:0000259" key="4">
    <source>
        <dbReference type="SMART" id="SM00322"/>
    </source>
</evidence>
<dbReference type="AlphaFoldDB" id="A0AA88H6B7"/>
<evidence type="ECO:0000313" key="6">
    <source>
        <dbReference type="Proteomes" id="UP000816034"/>
    </source>
</evidence>
<sequence>MLANPSTASASSSNSESSLEASSSSSNIPNNNSVQQVSVTLGEAIRVGKEKKKHLSELNKLITKKTKELAKTVKQASSEQKDEMKERRERLKEISNEIKDLQIEIDELTQKMEAIIEGTTKDKDEKLKYIQYLKNYEAAYETALIQHHKFEDEKSQLDEERSQLKLTLATKKQALPCSYQVFTESLAQMEATLNNPQQETPQSELKQIRSKYNKLKDSQRLFDEHNRLLQQLNDVQKRFQQAVKQLETSNKTVSKAKKDLERAKIQYEPLVLEKTRTEDANNVDELNKLISKKRKIIAQLTKEKKTIKQEIENNEKKQFAIGSEIKSELAELTLKRLQVRDEVDTLSTLVRTEIIPYTSTQEGSTLGRVIGKKGATLENIRKTSNCEITIVKSENQIVIKGAPENVTIAKEEIQKLLEEKHESTSTSIRFKLDMFVPLTKLVSHWRKETSANIYLDKLEGVCKIVGSNEQVKSAKKLVNDFLTTGVQERTIQITKLGQSHEDMVELLFGVKGENLKRIQNLHGVIGAQIDKKNNLVKVHGTNFGVENASKLVNSMMKEASHTEIQLENATFAEALLNSSDKLQQETKTIITVVKNKNIVRISGYKQDDVKKAKQVIEQLVEKEKEHQRKTQHKQTLSVENKVAQIFKKKASSLSQETDTIIKISNGKPPKVTVFAETPEKVQHVIHLIQQEIEKQAQIKAEKEKKKLEAVAANSETKPQEDNSDEKQLTETTQESPEIVSHMDESSNELQVVTESDQSTPELENTVCKDECSVEDMNSAQEETKEDTSEFKEMASTDDVDEITVEENKDQEVPSALTTEIQNEDVEQAAVLQ</sequence>
<feature type="domain" description="K Homology" evidence="4">
    <location>
        <begin position="348"/>
        <end position="418"/>
    </location>
</feature>
<dbReference type="SUPFAM" id="SSF54791">
    <property type="entry name" value="Eukaryotic type KH-domain (KH-domain type I)"/>
    <property type="match status" value="3"/>
</dbReference>
<feature type="region of interest" description="Disordered" evidence="3">
    <location>
        <begin position="707"/>
        <end position="832"/>
    </location>
</feature>
<keyword evidence="1" id="KW-0694">RNA-binding</keyword>
<feature type="compositionally biased region" description="Polar residues" evidence="3">
    <location>
        <begin position="747"/>
        <end position="762"/>
    </location>
</feature>
<dbReference type="Gene3D" id="3.30.1370.10">
    <property type="entry name" value="K Homology domain, type 1"/>
    <property type="match status" value="1"/>
</dbReference>
<dbReference type="PROSITE" id="PS50084">
    <property type="entry name" value="KH_TYPE_1"/>
    <property type="match status" value="2"/>
</dbReference>
<organism evidence="5 6">
    <name type="scientific">Naegleria lovaniensis</name>
    <name type="common">Amoeba</name>
    <dbReference type="NCBI Taxonomy" id="51637"/>
    <lineage>
        <taxon>Eukaryota</taxon>
        <taxon>Discoba</taxon>
        <taxon>Heterolobosea</taxon>
        <taxon>Tetramitia</taxon>
        <taxon>Eutetramitia</taxon>
        <taxon>Vahlkampfiidae</taxon>
        <taxon>Naegleria</taxon>
    </lineage>
</organism>
<feature type="compositionally biased region" description="Acidic residues" evidence="3">
    <location>
        <begin position="795"/>
        <end position="804"/>
    </location>
</feature>
<feature type="compositionally biased region" description="Low complexity" evidence="3">
    <location>
        <begin position="1"/>
        <end position="33"/>
    </location>
</feature>
<feature type="domain" description="K Homology" evidence="4">
    <location>
        <begin position="630"/>
        <end position="693"/>
    </location>
</feature>
<feature type="domain" description="K Homology" evidence="4">
    <location>
        <begin position="558"/>
        <end position="621"/>
    </location>
</feature>
<dbReference type="SMART" id="SM00322">
    <property type="entry name" value="KH"/>
    <property type="match status" value="4"/>
</dbReference>
<reference evidence="5 6" key="1">
    <citation type="journal article" date="2018" name="BMC Genomics">
        <title>The genome of Naegleria lovaniensis, the basis for a comparative approach to unravel pathogenicity factors of the human pathogenic amoeba N. fowleri.</title>
        <authorList>
            <person name="Liechti N."/>
            <person name="Schurch N."/>
            <person name="Bruggmann R."/>
            <person name="Wittwer M."/>
        </authorList>
    </citation>
    <scope>NUCLEOTIDE SEQUENCE [LARGE SCALE GENOMIC DNA]</scope>
    <source>
        <strain evidence="5 6">ATCC 30569</strain>
    </source>
</reference>
<accession>A0AA88H6B7</accession>
<feature type="compositionally biased region" description="Basic and acidic residues" evidence="3">
    <location>
        <begin position="717"/>
        <end position="728"/>
    </location>
</feature>
<dbReference type="InterPro" id="IPR004087">
    <property type="entry name" value="KH_dom"/>
</dbReference>